<feature type="domain" description="PhoU" evidence="9">
    <location>
        <begin position="123"/>
        <end position="208"/>
    </location>
</feature>
<keyword evidence="11" id="KW-1185">Reference proteome</keyword>
<comment type="subcellular location">
    <subcellularLocation>
        <location evidence="1 8">Cytoplasm</location>
    </subcellularLocation>
</comment>
<evidence type="ECO:0000259" key="9">
    <source>
        <dbReference type="Pfam" id="PF01895"/>
    </source>
</evidence>
<evidence type="ECO:0000256" key="8">
    <source>
        <dbReference type="PIRNR" id="PIRNR003107"/>
    </source>
</evidence>
<dbReference type="KEGG" id="acp:A2cp1_4144"/>
<feature type="domain" description="PhoU" evidence="9">
    <location>
        <begin position="20"/>
        <end position="107"/>
    </location>
</feature>
<evidence type="ECO:0000313" key="10">
    <source>
        <dbReference type="EMBL" id="ACL67461.1"/>
    </source>
</evidence>
<dbReference type="Pfam" id="PF01895">
    <property type="entry name" value="PhoU"/>
    <property type="match status" value="2"/>
</dbReference>
<dbReference type="SUPFAM" id="SSF109755">
    <property type="entry name" value="PhoU-like"/>
    <property type="match status" value="1"/>
</dbReference>
<accession>B8J9S3</accession>
<evidence type="ECO:0000256" key="1">
    <source>
        <dbReference type="ARBA" id="ARBA00004496"/>
    </source>
</evidence>
<evidence type="ECO:0000313" key="11">
    <source>
        <dbReference type="Proteomes" id="UP000007089"/>
    </source>
</evidence>
<dbReference type="Proteomes" id="UP000007089">
    <property type="component" value="Chromosome"/>
</dbReference>
<dbReference type="PANTHER" id="PTHR42930:SF3">
    <property type="entry name" value="PHOSPHATE-SPECIFIC TRANSPORT SYSTEM ACCESSORY PROTEIN PHOU"/>
    <property type="match status" value="1"/>
</dbReference>
<dbReference type="GO" id="GO:0006817">
    <property type="term" value="P:phosphate ion transport"/>
    <property type="evidence" value="ECO:0007669"/>
    <property type="project" value="UniProtKB-KW"/>
</dbReference>
<evidence type="ECO:0000256" key="4">
    <source>
        <dbReference type="ARBA" id="ARBA00022448"/>
    </source>
</evidence>
<dbReference type="PANTHER" id="PTHR42930">
    <property type="entry name" value="PHOSPHATE-SPECIFIC TRANSPORT SYSTEM ACCESSORY PROTEIN PHOU"/>
    <property type="match status" value="1"/>
</dbReference>
<evidence type="ECO:0000256" key="6">
    <source>
        <dbReference type="ARBA" id="ARBA00022592"/>
    </source>
</evidence>
<dbReference type="HOGENOM" id="CLU_078518_3_0_7"/>
<dbReference type="FunFam" id="1.20.58.220:FF:000004">
    <property type="entry name" value="Phosphate-specific transport system accessory protein PhoU"/>
    <property type="match status" value="1"/>
</dbReference>
<dbReference type="EMBL" id="CP001359">
    <property type="protein sequence ID" value="ACL67461.1"/>
    <property type="molecule type" value="Genomic_DNA"/>
</dbReference>
<sequence length="233" mass="26151">MATHTDKSYETELRTLRDRLLEMGGLVEQAIAASVRAIVERDSPLAEQVKLRDREVNRMEVDIDGACRRILALRQPAASDLRFITTALKIVTDLERMGDLAVNIAERALDLNQAPSLVPLHDLSKLADLSEAQLKRALDAFVTRDVEKAQEVMRGDDLLDALYLKIFNDLLALMMEDGRNIRRATSLMFAAKHLERFGDHATNLAEMVVYMVQGTDVRHPRSRADQDAPATSE</sequence>
<dbReference type="GO" id="GO:0005737">
    <property type="term" value="C:cytoplasm"/>
    <property type="evidence" value="ECO:0007669"/>
    <property type="project" value="UniProtKB-SubCell"/>
</dbReference>
<evidence type="ECO:0000256" key="7">
    <source>
        <dbReference type="ARBA" id="ARBA00056181"/>
    </source>
</evidence>
<dbReference type="InterPro" id="IPR026022">
    <property type="entry name" value="PhoU_dom"/>
</dbReference>
<dbReference type="RefSeq" id="WP_015935179.1">
    <property type="nucleotide sequence ID" value="NC_011891.1"/>
</dbReference>
<dbReference type="InterPro" id="IPR038078">
    <property type="entry name" value="PhoU-like_sf"/>
</dbReference>
<evidence type="ECO:0000256" key="5">
    <source>
        <dbReference type="ARBA" id="ARBA00022490"/>
    </source>
</evidence>
<dbReference type="NCBIfam" id="TIGR02135">
    <property type="entry name" value="phoU_full"/>
    <property type="match status" value="1"/>
</dbReference>
<organism evidence="10 11">
    <name type="scientific">Anaeromyxobacter dehalogenans (strain ATCC BAA-258 / DSM 21875 / 2CP-1)</name>
    <dbReference type="NCBI Taxonomy" id="455488"/>
    <lineage>
        <taxon>Bacteria</taxon>
        <taxon>Pseudomonadati</taxon>
        <taxon>Myxococcota</taxon>
        <taxon>Myxococcia</taxon>
        <taxon>Myxococcales</taxon>
        <taxon>Cystobacterineae</taxon>
        <taxon>Anaeromyxobacteraceae</taxon>
        <taxon>Anaeromyxobacter</taxon>
    </lineage>
</organism>
<comment type="similarity">
    <text evidence="2 8">Belongs to the PhoU family.</text>
</comment>
<protein>
    <recommendedName>
        <fullName evidence="8">Phosphate-specific transport system accessory protein PhoU</fullName>
    </recommendedName>
</protein>
<comment type="subunit">
    <text evidence="3 8">Homodimer.</text>
</comment>
<evidence type="ECO:0000256" key="2">
    <source>
        <dbReference type="ARBA" id="ARBA00008107"/>
    </source>
</evidence>
<keyword evidence="4 8" id="KW-0813">Transport</keyword>
<dbReference type="PIRSF" id="PIRSF003107">
    <property type="entry name" value="PhoU"/>
    <property type="match status" value="1"/>
</dbReference>
<dbReference type="GO" id="GO:0045936">
    <property type="term" value="P:negative regulation of phosphate metabolic process"/>
    <property type="evidence" value="ECO:0007669"/>
    <property type="project" value="InterPro"/>
</dbReference>
<proteinExistence type="inferred from homology"/>
<dbReference type="Gene3D" id="1.20.58.220">
    <property type="entry name" value="Phosphate transport system protein phou homolog 2, domain 2"/>
    <property type="match status" value="2"/>
</dbReference>
<keyword evidence="5 8" id="KW-0963">Cytoplasm</keyword>
<name>B8J9S3_ANAD2</name>
<dbReference type="GO" id="GO:0030643">
    <property type="term" value="P:intracellular phosphate ion homeostasis"/>
    <property type="evidence" value="ECO:0007669"/>
    <property type="project" value="InterPro"/>
</dbReference>
<reference evidence="10" key="1">
    <citation type="submission" date="2009-01" db="EMBL/GenBank/DDBJ databases">
        <title>Complete sequence of Anaeromyxobacter dehalogenans 2CP-1.</title>
        <authorList>
            <consortium name="US DOE Joint Genome Institute"/>
            <person name="Lucas S."/>
            <person name="Copeland A."/>
            <person name="Lapidus A."/>
            <person name="Glavina del Rio T."/>
            <person name="Dalin E."/>
            <person name="Tice H."/>
            <person name="Bruce D."/>
            <person name="Goodwin L."/>
            <person name="Pitluck S."/>
            <person name="Saunders E."/>
            <person name="Brettin T."/>
            <person name="Detter J.C."/>
            <person name="Han C."/>
            <person name="Larimer F."/>
            <person name="Land M."/>
            <person name="Hauser L."/>
            <person name="Kyrpides N."/>
            <person name="Ovchinnikova G."/>
            <person name="Beliaev A.S."/>
            <person name="Richardson P."/>
        </authorList>
    </citation>
    <scope>NUCLEOTIDE SEQUENCE</scope>
    <source>
        <strain evidence="10">2CP-1</strain>
    </source>
</reference>
<keyword evidence="6 8" id="KW-0592">Phosphate transport</keyword>
<comment type="function">
    <text evidence="7 8">Plays a role in the regulation of phosphate uptake.</text>
</comment>
<dbReference type="AlphaFoldDB" id="B8J9S3"/>
<gene>
    <name evidence="10" type="ordered locus">A2cp1_4144</name>
</gene>
<evidence type="ECO:0000256" key="3">
    <source>
        <dbReference type="ARBA" id="ARBA00011738"/>
    </source>
</evidence>
<dbReference type="InterPro" id="IPR028366">
    <property type="entry name" value="PhoU"/>
</dbReference>